<name>M1LUL1_9PROT</name>
<dbReference type="eggNOG" id="COG0795">
    <property type="taxonomic scope" value="Bacteria"/>
</dbReference>
<dbReference type="RefSeq" id="WP_015396410.1">
    <property type="nucleotide sequence ID" value="NC_020294.1"/>
</dbReference>
<sequence>MSIFQKSIISEIYKRFVLVLFVLVMVWFSIIVVRILGDSFLRNFPINVVCLISILSVITSLPVLLSISLFMAIVSTIARCFKDLEMIIWFSSGLSLKDWFSPVFQISFPISIIVLVFSFFLSPIASNIIDNSRDSYLRNFNSYNLSKGHFIEPYYNNKLTFYSDSNNQINKTFNNVFINFLINDNELTIITAESLELTTSSDNEQVIVMNHVSRNDFSINNLVMKSFSSEKCILYLDHLNSVRTRNENFINKKVLKGYSTSSLFSNGDRVSWSYIIWRISIPIATLNLAFLGISLGVLCTKYDGKFNYILISMLLGLFYINMIGLCQSLVIKEQLDIYESLIYPHLLFF</sequence>
<feature type="transmembrane region" description="Helical" evidence="6">
    <location>
        <begin position="12"/>
        <end position="33"/>
    </location>
</feature>
<dbReference type="Pfam" id="PF03739">
    <property type="entry name" value="LptF_LptG"/>
    <property type="match status" value="1"/>
</dbReference>
<dbReference type="InterPro" id="IPR005495">
    <property type="entry name" value="LptG/LptF_permease"/>
</dbReference>
<evidence type="ECO:0000313" key="7">
    <source>
        <dbReference type="EMBL" id="AGF46999.1"/>
    </source>
</evidence>
<keyword evidence="3 6" id="KW-0812">Transmembrane</keyword>
<evidence type="ECO:0000256" key="2">
    <source>
        <dbReference type="ARBA" id="ARBA00022475"/>
    </source>
</evidence>
<keyword evidence="2" id="KW-1003">Cell membrane</keyword>
<dbReference type="PANTHER" id="PTHR33529:SF7">
    <property type="entry name" value="LIPOPOLYSACCHARIDE EXPORT SYSTEM PERMEASE PROTEIN LPTF"/>
    <property type="match status" value="1"/>
</dbReference>
<dbReference type="EMBL" id="CP003803">
    <property type="protein sequence ID" value="AGF46999.1"/>
    <property type="molecule type" value="Genomic_DNA"/>
</dbReference>
<keyword evidence="4 6" id="KW-1133">Transmembrane helix</keyword>
<dbReference type="KEGG" id="kde:CDSE_0727"/>
<dbReference type="Proteomes" id="UP000011547">
    <property type="component" value="Chromosome"/>
</dbReference>
<keyword evidence="8" id="KW-1185">Reference proteome</keyword>
<feature type="transmembrane region" description="Helical" evidence="6">
    <location>
        <begin position="99"/>
        <end position="121"/>
    </location>
</feature>
<feature type="transmembrane region" description="Helical" evidence="6">
    <location>
        <begin position="306"/>
        <end position="331"/>
    </location>
</feature>
<reference evidence="7 8" key="1">
    <citation type="journal article" date="2013" name="Genome Biol. Evol.">
        <title>Genome evolution and phylogenomic analysis of candidatus kinetoplastibacterium, the betaproteobacterial endosymbionts of strigomonas and angomonas.</title>
        <authorList>
            <person name="Alves J.M."/>
            <person name="Serrano M.G."/>
            <person name="Maia da Silva F."/>
            <person name="Voegtly L.J."/>
            <person name="Matveyev A.V."/>
            <person name="Teixeira M.M."/>
            <person name="Camargo E.P."/>
            <person name="Buck G.A."/>
        </authorList>
    </citation>
    <scope>NUCLEOTIDE SEQUENCE [LARGE SCALE GENOMIC DNA]</scope>
    <source>
        <strain evidence="7 8">TCC079E</strain>
    </source>
</reference>
<evidence type="ECO:0000256" key="4">
    <source>
        <dbReference type="ARBA" id="ARBA00022989"/>
    </source>
</evidence>
<dbReference type="HOGENOM" id="CLU_028799_0_0_4"/>
<comment type="subcellular location">
    <subcellularLocation>
        <location evidence="1">Cell membrane</location>
        <topology evidence="1">Multi-pass membrane protein</topology>
    </subcellularLocation>
</comment>
<dbReference type="STRING" id="1208919.CDSE_0727"/>
<dbReference type="OrthoDB" id="9778062at2"/>
<proteinExistence type="predicted"/>
<evidence type="ECO:0000256" key="6">
    <source>
        <dbReference type="SAM" id="Phobius"/>
    </source>
</evidence>
<protein>
    <submittedName>
        <fullName evidence="7">Lipopolysaccharide export system permease protein</fullName>
    </submittedName>
</protein>
<keyword evidence="5 6" id="KW-0472">Membrane</keyword>
<dbReference type="PANTHER" id="PTHR33529">
    <property type="entry name" value="SLR0882 PROTEIN-RELATED"/>
    <property type="match status" value="1"/>
</dbReference>
<gene>
    <name evidence="7" type="ORF">CDSE_0727</name>
</gene>
<dbReference type="AlphaFoldDB" id="M1LUL1"/>
<organism evidence="7 8">
    <name type="scientific">Candidatus Kinetoplastidibacterium desouzai TCC079E</name>
    <dbReference type="NCBI Taxonomy" id="1208919"/>
    <lineage>
        <taxon>Bacteria</taxon>
        <taxon>Pseudomonadati</taxon>
        <taxon>Pseudomonadota</taxon>
        <taxon>Betaproteobacteria</taxon>
        <taxon>Candidatus Kinetoplastidibacterium</taxon>
    </lineage>
</organism>
<evidence type="ECO:0000313" key="8">
    <source>
        <dbReference type="Proteomes" id="UP000011547"/>
    </source>
</evidence>
<evidence type="ECO:0000256" key="5">
    <source>
        <dbReference type="ARBA" id="ARBA00023136"/>
    </source>
</evidence>
<dbReference type="GO" id="GO:0015920">
    <property type="term" value="P:lipopolysaccharide transport"/>
    <property type="evidence" value="ECO:0007669"/>
    <property type="project" value="TreeGrafter"/>
</dbReference>
<evidence type="ECO:0000256" key="1">
    <source>
        <dbReference type="ARBA" id="ARBA00004651"/>
    </source>
</evidence>
<accession>M1LUL1</accession>
<dbReference type="GO" id="GO:0043190">
    <property type="term" value="C:ATP-binding cassette (ABC) transporter complex"/>
    <property type="evidence" value="ECO:0007669"/>
    <property type="project" value="TreeGrafter"/>
</dbReference>
<feature type="transmembrane region" description="Helical" evidence="6">
    <location>
        <begin position="45"/>
        <end position="78"/>
    </location>
</feature>
<feature type="transmembrane region" description="Helical" evidence="6">
    <location>
        <begin position="275"/>
        <end position="299"/>
    </location>
</feature>
<evidence type="ECO:0000256" key="3">
    <source>
        <dbReference type="ARBA" id="ARBA00022692"/>
    </source>
</evidence>
<dbReference type="PATRIC" id="fig|1208919.3.peg.439"/>